<dbReference type="RefSeq" id="WP_238257494.1">
    <property type="nucleotide sequence ID" value="NZ_BPRD01000471.1"/>
</dbReference>
<organism evidence="1 2">
    <name type="scientific">Methylorubrum podarium</name>
    <dbReference type="NCBI Taxonomy" id="200476"/>
    <lineage>
        <taxon>Bacteria</taxon>
        <taxon>Pseudomonadati</taxon>
        <taxon>Pseudomonadota</taxon>
        <taxon>Alphaproteobacteria</taxon>
        <taxon>Hyphomicrobiales</taxon>
        <taxon>Methylobacteriaceae</taxon>
        <taxon>Methylorubrum</taxon>
    </lineage>
</organism>
<comment type="caution">
    <text evidence="1">The sequence shown here is derived from an EMBL/GenBank/DDBJ whole genome shotgun (WGS) entry which is preliminary data.</text>
</comment>
<accession>A0ABV1QV69</accession>
<reference evidence="1 2" key="1">
    <citation type="submission" date="2024-06" db="EMBL/GenBank/DDBJ databases">
        <authorList>
            <person name="Campbell A.G."/>
        </authorList>
    </citation>
    <scope>NUCLEOTIDE SEQUENCE [LARGE SCALE GENOMIC DNA]</scope>
    <source>
        <strain evidence="1 2">EM12</strain>
    </source>
</reference>
<protein>
    <submittedName>
        <fullName evidence="1">Uncharacterized protein</fullName>
    </submittedName>
</protein>
<keyword evidence="2" id="KW-1185">Reference proteome</keyword>
<evidence type="ECO:0000313" key="1">
    <source>
        <dbReference type="EMBL" id="MER2253312.1"/>
    </source>
</evidence>
<sequence length="58" mass="6299">MRALNVFLAAFAVATAAFWFSVLSYPPQTRAAPSAIADSWPVKPKATPPIADDYDPEF</sequence>
<name>A0ABV1QV69_9HYPH</name>
<dbReference type="Proteomes" id="UP001480955">
    <property type="component" value="Unassembled WGS sequence"/>
</dbReference>
<proteinExistence type="predicted"/>
<dbReference type="EMBL" id="JBELQE010000133">
    <property type="protein sequence ID" value="MER2253312.1"/>
    <property type="molecule type" value="Genomic_DNA"/>
</dbReference>
<gene>
    <name evidence="1" type="ORF">ABS772_25650</name>
</gene>
<evidence type="ECO:0000313" key="2">
    <source>
        <dbReference type="Proteomes" id="UP001480955"/>
    </source>
</evidence>